<name>A0A5B7JMG7_PORTR</name>
<organism evidence="1 2">
    <name type="scientific">Portunus trituberculatus</name>
    <name type="common">Swimming crab</name>
    <name type="synonym">Neptunus trituberculatus</name>
    <dbReference type="NCBI Taxonomy" id="210409"/>
    <lineage>
        <taxon>Eukaryota</taxon>
        <taxon>Metazoa</taxon>
        <taxon>Ecdysozoa</taxon>
        <taxon>Arthropoda</taxon>
        <taxon>Crustacea</taxon>
        <taxon>Multicrustacea</taxon>
        <taxon>Malacostraca</taxon>
        <taxon>Eumalacostraca</taxon>
        <taxon>Eucarida</taxon>
        <taxon>Decapoda</taxon>
        <taxon>Pleocyemata</taxon>
        <taxon>Brachyura</taxon>
        <taxon>Eubrachyura</taxon>
        <taxon>Portunoidea</taxon>
        <taxon>Portunidae</taxon>
        <taxon>Portuninae</taxon>
        <taxon>Portunus</taxon>
    </lineage>
</organism>
<accession>A0A5B7JMG7</accession>
<dbReference type="EMBL" id="VSRR010109345">
    <property type="protein sequence ID" value="MPC97302.1"/>
    <property type="molecule type" value="Genomic_DNA"/>
</dbReference>
<protein>
    <submittedName>
        <fullName evidence="1">Uncharacterized protein</fullName>
    </submittedName>
</protein>
<keyword evidence="2" id="KW-1185">Reference proteome</keyword>
<proteinExistence type="predicted"/>
<evidence type="ECO:0000313" key="2">
    <source>
        <dbReference type="Proteomes" id="UP000324222"/>
    </source>
</evidence>
<evidence type="ECO:0000313" key="1">
    <source>
        <dbReference type="EMBL" id="MPC97302.1"/>
    </source>
</evidence>
<sequence length="126" mass="14130">MVGRNRKLKYSRNRFLGPAEPSEPIPKPVPRIIGKARLVNTEYRSLGTSGVLVEYQAHWRFRDSVWYSSARGTSSGIVFSGESVEHGYSEHQSYESPAHCLIVTREGCSVPGFISRLPAAMILEYN</sequence>
<reference evidence="1 2" key="1">
    <citation type="submission" date="2019-05" db="EMBL/GenBank/DDBJ databases">
        <title>Another draft genome of Portunus trituberculatus and its Hox gene families provides insights of decapod evolution.</title>
        <authorList>
            <person name="Jeong J.-H."/>
            <person name="Song I."/>
            <person name="Kim S."/>
            <person name="Choi T."/>
            <person name="Kim D."/>
            <person name="Ryu S."/>
            <person name="Kim W."/>
        </authorList>
    </citation>
    <scope>NUCLEOTIDE SEQUENCE [LARGE SCALE GENOMIC DNA]</scope>
    <source>
        <tissue evidence="1">Muscle</tissue>
    </source>
</reference>
<gene>
    <name evidence="1" type="ORF">E2C01_092611</name>
</gene>
<dbReference type="AlphaFoldDB" id="A0A5B7JMG7"/>
<dbReference type="Proteomes" id="UP000324222">
    <property type="component" value="Unassembled WGS sequence"/>
</dbReference>
<comment type="caution">
    <text evidence="1">The sequence shown here is derived from an EMBL/GenBank/DDBJ whole genome shotgun (WGS) entry which is preliminary data.</text>
</comment>